<proteinExistence type="predicted"/>
<dbReference type="InterPro" id="IPR056647">
    <property type="entry name" value="DUF7745"/>
</dbReference>
<evidence type="ECO:0000313" key="2">
    <source>
        <dbReference type="EMBL" id="RDX89678.1"/>
    </source>
</evidence>
<feature type="non-terminal residue" evidence="2">
    <location>
        <position position="1"/>
    </location>
</feature>
<accession>A0A371GGJ8</accession>
<organism evidence="2 3">
    <name type="scientific">Mucuna pruriens</name>
    <name type="common">Velvet bean</name>
    <name type="synonym">Dolichos pruriens</name>
    <dbReference type="NCBI Taxonomy" id="157652"/>
    <lineage>
        <taxon>Eukaryota</taxon>
        <taxon>Viridiplantae</taxon>
        <taxon>Streptophyta</taxon>
        <taxon>Embryophyta</taxon>
        <taxon>Tracheophyta</taxon>
        <taxon>Spermatophyta</taxon>
        <taxon>Magnoliopsida</taxon>
        <taxon>eudicotyledons</taxon>
        <taxon>Gunneridae</taxon>
        <taxon>Pentapetalae</taxon>
        <taxon>rosids</taxon>
        <taxon>fabids</taxon>
        <taxon>Fabales</taxon>
        <taxon>Fabaceae</taxon>
        <taxon>Papilionoideae</taxon>
        <taxon>50 kb inversion clade</taxon>
        <taxon>NPAAA clade</taxon>
        <taxon>indigoferoid/millettioid clade</taxon>
        <taxon>Phaseoleae</taxon>
        <taxon>Mucuna</taxon>
    </lineage>
</organism>
<keyword evidence="3" id="KW-1185">Reference proteome</keyword>
<evidence type="ECO:0000313" key="3">
    <source>
        <dbReference type="Proteomes" id="UP000257109"/>
    </source>
</evidence>
<dbReference type="AlphaFoldDB" id="A0A371GGJ8"/>
<feature type="domain" description="DUF7745" evidence="1">
    <location>
        <begin position="43"/>
        <end position="101"/>
    </location>
</feature>
<dbReference type="EMBL" id="QJKJ01005606">
    <property type="protein sequence ID" value="RDX89678.1"/>
    <property type="molecule type" value="Genomic_DNA"/>
</dbReference>
<name>A0A371GGJ8_MUCPR</name>
<reference evidence="2" key="1">
    <citation type="submission" date="2018-05" db="EMBL/GenBank/DDBJ databases">
        <title>Draft genome of Mucuna pruriens seed.</title>
        <authorList>
            <person name="Nnadi N.E."/>
            <person name="Vos R."/>
            <person name="Hasami M.H."/>
            <person name="Devisetty U.K."/>
            <person name="Aguiy J.C."/>
        </authorList>
    </citation>
    <scope>NUCLEOTIDE SEQUENCE [LARGE SCALE GENOMIC DNA]</scope>
    <source>
        <strain evidence="2">JCA_2017</strain>
    </source>
</reference>
<gene>
    <name evidence="2" type="ORF">CR513_28562</name>
</gene>
<comment type="caution">
    <text evidence="2">The sequence shown here is derived from an EMBL/GenBank/DDBJ whole genome shotgun (WGS) entry which is preliminary data.</text>
</comment>
<dbReference type="Proteomes" id="UP000257109">
    <property type="component" value="Unassembled WGS sequence"/>
</dbReference>
<sequence>MDIETPFRAKKLRSVQIKNPDLQSTLGTTSDVVGLNPILCLAHELAPTLEEYECLLGLPLAKSPQYFFKGHYPSWASVAKMLKVAESEIIKKRRNRNGLEGI</sequence>
<evidence type="ECO:0000259" key="1">
    <source>
        <dbReference type="Pfam" id="PF24924"/>
    </source>
</evidence>
<protein>
    <recommendedName>
        <fullName evidence="1">DUF7745 domain-containing protein</fullName>
    </recommendedName>
</protein>
<dbReference type="Pfam" id="PF24924">
    <property type="entry name" value="DUF7745"/>
    <property type="match status" value="1"/>
</dbReference>